<comment type="similarity">
    <text evidence="2 10">Belongs to the gluconokinase GntK/GntV family.</text>
</comment>
<dbReference type="PANTHER" id="PTHR43442:SF3">
    <property type="entry name" value="GLUCONOKINASE-RELATED"/>
    <property type="match status" value="1"/>
</dbReference>
<keyword evidence="12" id="KW-1185">Reference proteome</keyword>
<comment type="catalytic activity">
    <reaction evidence="9 10">
        <text>D-gluconate + ATP = 6-phospho-D-gluconate + ADP + H(+)</text>
        <dbReference type="Rhea" id="RHEA:19433"/>
        <dbReference type="ChEBI" id="CHEBI:15378"/>
        <dbReference type="ChEBI" id="CHEBI:18391"/>
        <dbReference type="ChEBI" id="CHEBI:30616"/>
        <dbReference type="ChEBI" id="CHEBI:58759"/>
        <dbReference type="ChEBI" id="CHEBI:456216"/>
        <dbReference type="EC" id="2.7.1.12"/>
    </reaction>
</comment>
<keyword evidence="5 10" id="KW-0547">Nucleotide-binding</keyword>
<evidence type="ECO:0000313" key="12">
    <source>
        <dbReference type="Proteomes" id="UP000030700"/>
    </source>
</evidence>
<comment type="pathway">
    <text evidence="1">Carbohydrate acid metabolism.</text>
</comment>
<keyword evidence="7 10" id="KW-0067">ATP-binding</keyword>
<evidence type="ECO:0000256" key="7">
    <source>
        <dbReference type="ARBA" id="ARBA00022840"/>
    </source>
</evidence>
<dbReference type="GO" id="GO:0046316">
    <property type="term" value="F:gluconokinase activity"/>
    <property type="evidence" value="ECO:0007669"/>
    <property type="project" value="UniProtKB-EC"/>
</dbReference>
<evidence type="ECO:0000256" key="5">
    <source>
        <dbReference type="ARBA" id="ARBA00022741"/>
    </source>
</evidence>
<dbReference type="GO" id="GO:0005524">
    <property type="term" value="F:ATP binding"/>
    <property type="evidence" value="ECO:0007669"/>
    <property type="project" value="UniProtKB-KW"/>
</dbReference>
<dbReference type="CDD" id="cd02021">
    <property type="entry name" value="GntK"/>
    <property type="match status" value="1"/>
</dbReference>
<dbReference type="Proteomes" id="UP000030700">
    <property type="component" value="Unassembled WGS sequence"/>
</dbReference>
<dbReference type="HOGENOM" id="CLU_077168_1_0_0"/>
<protein>
    <recommendedName>
        <fullName evidence="3 10">Gluconokinase</fullName>
        <ecNumber evidence="3 10">2.7.1.12</ecNumber>
    </recommendedName>
</protein>
<reference evidence="11" key="1">
    <citation type="journal article" date="2015" name="PeerJ">
        <title>First genomic representation of candidate bacterial phylum KSB3 points to enhanced environmental sensing as a trigger of wastewater bulking.</title>
        <authorList>
            <person name="Sekiguchi Y."/>
            <person name="Ohashi A."/>
            <person name="Parks D.H."/>
            <person name="Yamauchi T."/>
            <person name="Tyson G.W."/>
            <person name="Hugenholtz P."/>
        </authorList>
    </citation>
    <scope>NUCLEOTIDE SEQUENCE [LARGE SCALE GENOMIC DNA]</scope>
</reference>
<dbReference type="SUPFAM" id="SSF52540">
    <property type="entry name" value="P-loop containing nucleoside triphosphate hydrolases"/>
    <property type="match status" value="1"/>
</dbReference>
<dbReference type="EC" id="2.7.1.12" evidence="3 10"/>
<evidence type="ECO:0000256" key="8">
    <source>
        <dbReference type="ARBA" id="ARBA00023064"/>
    </source>
</evidence>
<evidence type="ECO:0000256" key="1">
    <source>
        <dbReference type="ARBA" id="ARBA00004761"/>
    </source>
</evidence>
<evidence type="ECO:0000256" key="10">
    <source>
        <dbReference type="RuleBase" id="RU363066"/>
    </source>
</evidence>
<proteinExistence type="inferred from homology"/>
<keyword evidence="6 10" id="KW-0418">Kinase</keyword>
<dbReference type="PANTHER" id="PTHR43442">
    <property type="entry name" value="GLUCONOKINASE-RELATED"/>
    <property type="match status" value="1"/>
</dbReference>
<dbReference type="GO" id="GO:0005737">
    <property type="term" value="C:cytoplasm"/>
    <property type="evidence" value="ECO:0007669"/>
    <property type="project" value="TreeGrafter"/>
</dbReference>
<dbReference type="FunFam" id="3.40.50.300:FF:000522">
    <property type="entry name" value="Gluconokinase"/>
    <property type="match status" value="1"/>
</dbReference>
<accession>A0A081BP74</accession>
<gene>
    <name evidence="11" type="ORF">U14_03441</name>
</gene>
<sequence length="162" mass="17927">MILIVMGVSGCGKSTIGQMLADKFNCEFYDGDDFHPAENIAKMSQGIPLNDDDRAPWLRAIQQAIHQLIVEGKDGVFACSALKERYRAILLENNPDTYFVYLKGSYETIWERMSARAGHYMKAGMLQSQFEALEEPANAITVDISGSPETMIAAILKQLSAS</sequence>
<dbReference type="InterPro" id="IPR006001">
    <property type="entry name" value="Therm_gnt_kin"/>
</dbReference>
<keyword evidence="4 10" id="KW-0808">Transferase</keyword>
<dbReference type="InterPro" id="IPR031322">
    <property type="entry name" value="Shikimate/glucono_kinase"/>
</dbReference>
<evidence type="ECO:0000256" key="9">
    <source>
        <dbReference type="ARBA" id="ARBA00048090"/>
    </source>
</evidence>
<dbReference type="GO" id="GO:0019521">
    <property type="term" value="P:D-gluconate metabolic process"/>
    <property type="evidence" value="ECO:0007669"/>
    <property type="project" value="UniProtKB-KW"/>
</dbReference>
<dbReference type="PRINTS" id="PR01100">
    <property type="entry name" value="SHIKIMTKNASE"/>
</dbReference>
<organism evidence="11">
    <name type="scientific">Candidatus Moduliflexus flocculans</name>
    <dbReference type="NCBI Taxonomy" id="1499966"/>
    <lineage>
        <taxon>Bacteria</taxon>
        <taxon>Candidatus Moduliflexota</taxon>
        <taxon>Candidatus Moduliflexia</taxon>
        <taxon>Candidatus Moduliflexales</taxon>
        <taxon>Candidatus Moduliflexaceae</taxon>
    </lineage>
</organism>
<dbReference type="AlphaFoldDB" id="A0A081BP74"/>
<evidence type="ECO:0000256" key="6">
    <source>
        <dbReference type="ARBA" id="ARBA00022777"/>
    </source>
</evidence>
<evidence type="ECO:0000256" key="2">
    <source>
        <dbReference type="ARBA" id="ARBA00008420"/>
    </source>
</evidence>
<dbReference type="STRING" id="1499966.U14_03441"/>
<dbReference type="Pfam" id="PF01202">
    <property type="entry name" value="SKI"/>
    <property type="match status" value="1"/>
</dbReference>
<name>A0A081BP74_9BACT</name>
<evidence type="ECO:0000256" key="3">
    <source>
        <dbReference type="ARBA" id="ARBA00012054"/>
    </source>
</evidence>
<dbReference type="EMBL" id="DF820458">
    <property type="protein sequence ID" value="GAK52190.1"/>
    <property type="molecule type" value="Genomic_DNA"/>
</dbReference>
<dbReference type="Gene3D" id="3.40.50.300">
    <property type="entry name" value="P-loop containing nucleotide triphosphate hydrolases"/>
    <property type="match status" value="1"/>
</dbReference>
<evidence type="ECO:0000256" key="4">
    <source>
        <dbReference type="ARBA" id="ARBA00022679"/>
    </source>
</evidence>
<dbReference type="InterPro" id="IPR027417">
    <property type="entry name" value="P-loop_NTPase"/>
</dbReference>
<evidence type="ECO:0000313" key="11">
    <source>
        <dbReference type="EMBL" id="GAK52190.1"/>
    </source>
</evidence>
<keyword evidence="8" id="KW-0311">Gluconate utilization</keyword>
<dbReference type="NCBIfam" id="TIGR01313">
    <property type="entry name" value="therm_gnt_kin"/>
    <property type="match status" value="1"/>
</dbReference>